<comment type="caution">
    <text evidence="2">The sequence shown here is derived from an EMBL/GenBank/DDBJ whole genome shotgun (WGS) entry which is preliminary data.</text>
</comment>
<dbReference type="PANTHER" id="PTHR43031">
    <property type="entry name" value="FAD-DEPENDENT OXIDOREDUCTASE"/>
    <property type="match status" value="1"/>
</dbReference>
<accession>A0A918IGM1</accession>
<dbReference type="RefSeq" id="WP_191876535.1">
    <property type="nucleotide sequence ID" value="NZ_BMTD01000015.1"/>
</dbReference>
<organism evidence="2 3">
    <name type="scientific">Streptomyces filipinensis</name>
    <dbReference type="NCBI Taxonomy" id="66887"/>
    <lineage>
        <taxon>Bacteria</taxon>
        <taxon>Bacillati</taxon>
        <taxon>Actinomycetota</taxon>
        <taxon>Actinomycetes</taxon>
        <taxon>Kitasatosporales</taxon>
        <taxon>Streptomycetaceae</taxon>
        <taxon>Streptomyces</taxon>
    </lineage>
</organism>
<name>A0A918IGM1_9ACTN</name>
<feature type="domain" description="Rhodanese" evidence="1">
    <location>
        <begin position="23"/>
        <end position="112"/>
    </location>
</feature>
<keyword evidence="3" id="KW-1185">Reference proteome</keyword>
<reference evidence="2" key="1">
    <citation type="journal article" date="2014" name="Int. J. Syst. Evol. Microbiol.">
        <title>Complete genome sequence of Corynebacterium casei LMG S-19264T (=DSM 44701T), isolated from a smear-ripened cheese.</title>
        <authorList>
            <consortium name="US DOE Joint Genome Institute (JGI-PGF)"/>
            <person name="Walter F."/>
            <person name="Albersmeier A."/>
            <person name="Kalinowski J."/>
            <person name="Ruckert C."/>
        </authorList>
    </citation>
    <scope>NUCLEOTIDE SEQUENCE</scope>
    <source>
        <strain evidence="2">JCM 4369</strain>
    </source>
</reference>
<dbReference type="EMBL" id="BMTD01000015">
    <property type="protein sequence ID" value="GGV12549.1"/>
    <property type="molecule type" value="Genomic_DNA"/>
</dbReference>
<reference evidence="2" key="2">
    <citation type="submission" date="2020-09" db="EMBL/GenBank/DDBJ databases">
        <authorList>
            <person name="Sun Q."/>
            <person name="Ohkuma M."/>
        </authorList>
    </citation>
    <scope>NUCLEOTIDE SEQUENCE</scope>
    <source>
        <strain evidence="2">JCM 4369</strain>
    </source>
</reference>
<dbReference type="Gene3D" id="3.40.250.10">
    <property type="entry name" value="Rhodanese-like domain"/>
    <property type="match status" value="1"/>
</dbReference>
<dbReference type="AlphaFoldDB" id="A0A918IGM1"/>
<dbReference type="SMART" id="SM00450">
    <property type="entry name" value="RHOD"/>
    <property type="match status" value="1"/>
</dbReference>
<protein>
    <submittedName>
        <fullName evidence="2">Sulfurtransferase</fullName>
    </submittedName>
</protein>
<dbReference type="CDD" id="cd00158">
    <property type="entry name" value="RHOD"/>
    <property type="match status" value="1"/>
</dbReference>
<evidence type="ECO:0000313" key="2">
    <source>
        <dbReference type="EMBL" id="GGV12549.1"/>
    </source>
</evidence>
<evidence type="ECO:0000259" key="1">
    <source>
        <dbReference type="PROSITE" id="PS50206"/>
    </source>
</evidence>
<evidence type="ECO:0000313" key="3">
    <source>
        <dbReference type="Proteomes" id="UP000618795"/>
    </source>
</evidence>
<dbReference type="PANTHER" id="PTHR43031:SF1">
    <property type="entry name" value="PYRIDINE NUCLEOTIDE-DISULPHIDE OXIDOREDUCTASE"/>
    <property type="match status" value="1"/>
</dbReference>
<dbReference type="Pfam" id="PF00581">
    <property type="entry name" value="Rhodanese"/>
    <property type="match status" value="1"/>
</dbReference>
<dbReference type="InterPro" id="IPR050229">
    <property type="entry name" value="GlpE_sulfurtransferase"/>
</dbReference>
<dbReference type="Proteomes" id="UP000618795">
    <property type="component" value="Unassembled WGS sequence"/>
</dbReference>
<dbReference type="InterPro" id="IPR001763">
    <property type="entry name" value="Rhodanese-like_dom"/>
</dbReference>
<proteinExistence type="predicted"/>
<dbReference type="PROSITE" id="PS50206">
    <property type="entry name" value="RHODANESE_3"/>
    <property type="match status" value="1"/>
</dbReference>
<dbReference type="InterPro" id="IPR036873">
    <property type="entry name" value="Rhodanese-like_dom_sf"/>
</dbReference>
<dbReference type="SUPFAM" id="SSF52821">
    <property type="entry name" value="Rhodanese/Cell cycle control phosphatase"/>
    <property type="match status" value="1"/>
</dbReference>
<gene>
    <name evidence="2" type="ORF">GCM10010260_59130</name>
</gene>
<sequence length="121" mass="12418">MSLFLRGEDRVTVDEALRCTGGVDAPAVLLDVREEPEWNAGHAPGALHVPLSLLAAGAALPATAQGRPLVVMCRSGHRSRHAVSLLTSRGAEAADVEGGIRAWAAAGHPVVDARGNNGSIA</sequence>